<name>A0A1V6PKX5_PENDC</name>
<dbReference type="AlphaFoldDB" id="A0A1V6PKX5"/>
<feature type="region of interest" description="Disordered" evidence="1">
    <location>
        <begin position="1"/>
        <end position="21"/>
    </location>
</feature>
<protein>
    <submittedName>
        <fullName evidence="2">Uncharacterized protein</fullName>
    </submittedName>
</protein>
<proteinExistence type="predicted"/>
<evidence type="ECO:0000313" key="2">
    <source>
        <dbReference type="EMBL" id="OQD77655.1"/>
    </source>
</evidence>
<dbReference type="EMBL" id="MDYL01000002">
    <property type="protein sequence ID" value="OQD77655.1"/>
    <property type="molecule type" value="Genomic_DNA"/>
</dbReference>
<reference evidence="3" key="1">
    <citation type="journal article" date="2017" name="Nat. Microbiol.">
        <title>Global analysis of biosynthetic gene clusters reveals vast potential of secondary metabolite production in Penicillium species.</title>
        <authorList>
            <person name="Nielsen J.C."/>
            <person name="Grijseels S."/>
            <person name="Prigent S."/>
            <person name="Ji B."/>
            <person name="Dainat J."/>
            <person name="Nielsen K.F."/>
            <person name="Frisvad J.C."/>
            <person name="Workman M."/>
            <person name="Nielsen J."/>
        </authorList>
    </citation>
    <scope>NUCLEOTIDE SEQUENCE [LARGE SCALE GENOMIC DNA]</scope>
    <source>
        <strain evidence="3">IBT 11843</strain>
    </source>
</reference>
<accession>A0A1V6PKX5</accession>
<feature type="region of interest" description="Disordered" evidence="1">
    <location>
        <begin position="107"/>
        <end position="153"/>
    </location>
</feature>
<feature type="compositionally biased region" description="Polar residues" evidence="1">
    <location>
        <begin position="128"/>
        <end position="137"/>
    </location>
</feature>
<sequence length="309" mass="35841">MFGRSRKATANKRPVRKLNKRPDAAIFDHYVPSRGDLKSFERPIAKIRKDRKKNIGQIHDEADETTDLTEKEWEIPNLRNWSFDVPYNSSKLYEPSMETVKTIPSSLQTMKQSIPSEISSCDSHRKSPTQGSYSWTSPPRRRKLPTPSNTTEEHLARVPLSKMKRFYRERGVRETLTGPENYARWAKDMKHRLVQCNAWPIISENMSPVPETSSFYPVWTDLNKQSWFLLLNSVSGEISRDIIVNSDWTTRGAWFYLQKTYASVSATTLCSVQGVRDMLDIKYEECASMKDFLGLMVQCFHAIECNRKE</sequence>
<comment type="caution">
    <text evidence="2">The sequence shown here is derived from an EMBL/GenBank/DDBJ whole genome shotgun (WGS) entry which is preliminary data.</text>
</comment>
<organism evidence="2 3">
    <name type="scientific">Penicillium decumbens</name>
    <dbReference type="NCBI Taxonomy" id="69771"/>
    <lineage>
        <taxon>Eukaryota</taxon>
        <taxon>Fungi</taxon>
        <taxon>Dikarya</taxon>
        <taxon>Ascomycota</taxon>
        <taxon>Pezizomycotina</taxon>
        <taxon>Eurotiomycetes</taxon>
        <taxon>Eurotiomycetidae</taxon>
        <taxon>Eurotiales</taxon>
        <taxon>Aspergillaceae</taxon>
        <taxon>Penicillium</taxon>
    </lineage>
</organism>
<evidence type="ECO:0000256" key="1">
    <source>
        <dbReference type="SAM" id="MobiDB-lite"/>
    </source>
</evidence>
<evidence type="ECO:0000313" key="3">
    <source>
        <dbReference type="Proteomes" id="UP000191522"/>
    </source>
</evidence>
<feature type="compositionally biased region" description="Basic residues" evidence="1">
    <location>
        <begin position="1"/>
        <end position="19"/>
    </location>
</feature>
<feature type="compositionally biased region" description="Polar residues" evidence="1">
    <location>
        <begin position="107"/>
        <end position="121"/>
    </location>
</feature>
<gene>
    <name evidence="2" type="ORF">PENDEC_c002G00652</name>
</gene>
<dbReference type="OrthoDB" id="7920740at2759"/>
<keyword evidence="3" id="KW-1185">Reference proteome</keyword>
<dbReference type="Proteomes" id="UP000191522">
    <property type="component" value="Unassembled WGS sequence"/>
</dbReference>